<evidence type="ECO:0000259" key="3">
    <source>
        <dbReference type="Pfam" id="PF01738"/>
    </source>
</evidence>
<keyword evidence="1 2" id="KW-0732">Signal</keyword>
<organism evidence="4 5">
    <name type="scientific">Rubinisphaera brasiliensis (strain ATCC 49424 / DSM 5305 / JCM 21570 / IAM 15109 / NBRC 103401 / IFAM 1448)</name>
    <name type="common">Planctomyces brasiliensis</name>
    <dbReference type="NCBI Taxonomy" id="756272"/>
    <lineage>
        <taxon>Bacteria</taxon>
        <taxon>Pseudomonadati</taxon>
        <taxon>Planctomycetota</taxon>
        <taxon>Planctomycetia</taxon>
        <taxon>Planctomycetales</taxon>
        <taxon>Planctomycetaceae</taxon>
        <taxon>Rubinisphaera</taxon>
    </lineage>
</organism>
<dbReference type="GO" id="GO:0016787">
    <property type="term" value="F:hydrolase activity"/>
    <property type="evidence" value="ECO:0007669"/>
    <property type="project" value="InterPro"/>
</dbReference>
<accession>F0SJB9</accession>
<dbReference type="InterPro" id="IPR029058">
    <property type="entry name" value="AB_hydrolase_fold"/>
</dbReference>
<dbReference type="OrthoDB" id="9764953at2"/>
<dbReference type="eggNOG" id="COG4099">
    <property type="taxonomic scope" value="Bacteria"/>
</dbReference>
<keyword evidence="5" id="KW-1185">Reference proteome</keyword>
<dbReference type="Gene3D" id="3.40.50.1820">
    <property type="entry name" value="alpha/beta hydrolase"/>
    <property type="match status" value="1"/>
</dbReference>
<gene>
    <name evidence="4" type="ordered locus">Plabr_2090</name>
</gene>
<evidence type="ECO:0000256" key="1">
    <source>
        <dbReference type="ARBA" id="ARBA00022729"/>
    </source>
</evidence>
<dbReference type="PANTHER" id="PTHR43037:SF1">
    <property type="entry name" value="BLL1128 PROTEIN"/>
    <property type="match status" value="1"/>
</dbReference>
<dbReference type="SUPFAM" id="SSF53474">
    <property type="entry name" value="alpha/beta-Hydrolases"/>
    <property type="match status" value="1"/>
</dbReference>
<evidence type="ECO:0000313" key="5">
    <source>
        <dbReference type="Proteomes" id="UP000006860"/>
    </source>
</evidence>
<proteinExistence type="predicted"/>
<dbReference type="EMBL" id="CP002546">
    <property type="protein sequence ID" value="ADY59694.1"/>
    <property type="molecule type" value="Genomic_DNA"/>
</dbReference>
<protein>
    <submittedName>
        <fullName evidence="4">Phospholipase/carboxylesterase</fullName>
    </submittedName>
</protein>
<dbReference type="KEGG" id="pbs:Plabr_2090"/>
<feature type="domain" description="Dienelactone hydrolase" evidence="3">
    <location>
        <begin position="121"/>
        <end position="223"/>
    </location>
</feature>
<dbReference type="InterPro" id="IPR002925">
    <property type="entry name" value="Dienelactn_hydro"/>
</dbReference>
<evidence type="ECO:0000256" key="2">
    <source>
        <dbReference type="SAM" id="SignalP"/>
    </source>
</evidence>
<reference evidence="5" key="1">
    <citation type="submission" date="2011-02" db="EMBL/GenBank/DDBJ databases">
        <title>The complete genome of Planctomyces brasiliensis DSM 5305.</title>
        <authorList>
            <person name="Lucas S."/>
            <person name="Copeland A."/>
            <person name="Lapidus A."/>
            <person name="Bruce D."/>
            <person name="Goodwin L."/>
            <person name="Pitluck S."/>
            <person name="Kyrpides N."/>
            <person name="Mavromatis K."/>
            <person name="Pagani I."/>
            <person name="Ivanova N."/>
            <person name="Ovchinnikova G."/>
            <person name="Lu M."/>
            <person name="Detter J.C."/>
            <person name="Han C."/>
            <person name="Land M."/>
            <person name="Hauser L."/>
            <person name="Markowitz V."/>
            <person name="Cheng J.-F."/>
            <person name="Hugenholtz P."/>
            <person name="Woyke T."/>
            <person name="Wu D."/>
            <person name="Tindall B."/>
            <person name="Pomrenke H.G."/>
            <person name="Brambilla E."/>
            <person name="Klenk H.-P."/>
            <person name="Eisen J.A."/>
        </authorList>
    </citation>
    <scope>NUCLEOTIDE SEQUENCE [LARGE SCALE GENOMIC DNA]</scope>
    <source>
        <strain evidence="5">ATCC 49424 / DSM 5305 / JCM 21570 / NBRC 103401 / IFAM 1448</strain>
    </source>
</reference>
<dbReference type="RefSeq" id="WP_013628419.1">
    <property type="nucleotide sequence ID" value="NC_015174.1"/>
</dbReference>
<dbReference type="PANTHER" id="PTHR43037">
    <property type="entry name" value="UNNAMED PRODUCT-RELATED"/>
    <property type="match status" value="1"/>
</dbReference>
<feature type="chain" id="PRO_5003258597" evidence="2">
    <location>
        <begin position="30"/>
        <end position="246"/>
    </location>
</feature>
<sequence length="246" mass="27648">MRITRQLRHLPVACILCLSPLLIANVAIAEDAKPRQKKATLNAPVNVELDYLLYLPKDYDSQESWPLVLFLHGAGERGDNLDQVKKHGPPKLVERGEDFPFIVVSPQCPAGRWWEPIELIALLDEIEKEYKVDSNRVYLTGLSMGGFGTWRLASHAPERFAAIAPICGGGERFSARQLTKMPIWAFHGGKDSVVPLDRSEAMVEAVKQYGGEAKLTVYPEAGHDSWTATYDNPELYKWLLEHKRGK</sequence>
<feature type="signal peptide" evidence="2">
    <location>
        <begin position="1"/>
        <end position="29"/>
    </location>
</feature>
<dbReference type="InterPro" id="IPR050955">
    <property type="entry name" value="Plant_Biomass_Hydrol_Est"/>
</dbReference>
<name>F0SJB9_RUBBR</name>
<evidence type="ECO:0000313" key="4">
    <source>
        <dbReference type="EMBL" id="ADY59694.1"/>
    </source>
</evidence>
<dbReference type="HOGENOM" id="CLU_064094_1_0_0"/>
<dbReference type="AlphaFoldDB" id="F0SJB9"/>
<dbReference type="ESTHER" id="rubbr-f0sjb9">
    <property type="family name" value="5_AlphaBeta_hydrolase"/>
</dbReference>
<dbReference type="Pfam" id="PF01738">
    <property type="entry name" value="DLH"/>
    <property type="match status" value="1"/>
</dbReference>
<dbReference type="STRING" id="756272.Plabr_2090"/>
<dbReference type="Proteomes" id="UP000006860">
    <property type="component" value="Chromosome"/>
</dbReference>